<reference evidence="3" key="1">
    <citation type="journal article" date="2019" name="Int. J. Syst. Evol. Microbiol.">
        <title>The Global Catalogue of Microorganisms (GCM) 10K type strain sequencing project: providing services to taxonomists for standard genome sequencing and annotation.</title>
        <authorList>
            <consortium name="The Broad Institute Genomics Platform"/>
            <consortium name="The Broad Institute Genome Sequencing Center for Infectious Disease"/>
            <person name="Wu L."/>
            <person name="Ma J."/>
        </authorList>
    </citation>
    <scope>NUCLEOTIDE SEQUENCE [LARGE SCALE GENOMIC DNA]</scope>
    <source>
        <strain evidence="3">JCM 11117</strain>
    </source>
</reference>
<dbReference type="InterPro" id="IPR016181">
    <property type="entry name" value="Acyl_CoA_acyltransferase"/>
</dbReference>
<dbReference type="Gene3D" id="3.40.630.30">
    <property type="match status" value="1"/>
</dbReference>
<accession>A0ABP3ZET6</accession>
<dbReference type="EMBL" id="BAAAHP010000006">
    <property type="protein sequence ID" value="GAA0920584.1"/>
    <property type="molecule type" value="Genomic_DNA"/>
</dbReference>
<comment type="caution">
    <text evidence="2">The sequence shown here is derived from an EMBL/GenBank/DDBJ whole genome shotgun (WGS) entry which is preliminary data.</text>
</comment>
<dbReference type="Proteomes" id="UP001499967">
    <property type="component" value="Unassembled WGS sequence"/>
</dbReference>
<evidence type="ECO:0000313" key="3">
    <source>
        <dbReference type="Proteomes" id="UP001499967"/>
    </source>
</evidence>
<dbReference type="Pfam" id="PF13480">
    <property type="entry name" value="Acetyltransf_6"/>
    <property type="match status" value="1"/>
</dbReference>
<dbReference type="SUPFAM" id="SSF55729">
    <property type="entry name" value="Acyl-CoA N-acyltransferases (Nat)"/>
    <property type="match status" value="1"/>
</dbReference>
<gene>
    <name evidence="2" type="ORF">GCM10009559_03210</name>
</gene>
<name>A0ABP3ZET6_9PSEU</name>
<proteinExistence type="predicted"/>
<dbReference type="InterPro" id="IPR038740">
    <property type="entry name" value="BioF2-like_GNAT_dom"/>
</dbReference>
<keyword evidence="3" id="KW-1185">Reference proteome</keyword>
<sequence>MPVHTAASRLRPVDVMLERQWDELVVRSGAPPFMRPGWLRAWMDAFAPGEPLHALTVESGGEPTAVLPLRQQRGTLRSPTNGESMIFSPVVADAAAAAELADRLFDGPRRTIDLTSLPVGGGAPAEALVAAAARNGNAVLHRTTNVCPFLDVSGDRDAFVQGLSAKRRQSLRRLHNRLGAAGEVTVTVHDGREHLDALLREGYRLEAREWKRAAGSAIISRPAAAKFYTAVARWAAENRILRLVFLRLDGRPIAFSYNLQQGGVLYGLKLGMDDEFMKFSPGVLLTQHLIDHAFADPDVRLFDYLGQNESYKTEYASGTREQVRLQVFPGPTGKLRRAAVVKTGELRASLVNRLPASTRKRLVAVRNRITL</sequence>
<evidence type="ECO:0000259" key="1">
    <source>
        <dbReference type="Pfam" id="PF13480"/>
    </source>
</evidence>
<organism evidence="2 3">
    <name type="scientific">Pseudonocardia zijingensis</name>
    <dbReference type="NCBI Taxonomy" id="153376"/>
    <lineage>
        <taxon>Bacteria</taxon>
        <taxon>Bacillati</taxon>
        <taxon>Actinomycetota</taxon>
        <taxon>Actinomycetes</taxon>
        <taxon>Pseudonocardiales</taxon>
        <taxon>Pseudonocardiaceae</taxon>
        <taxon>Pseudonocardia</taxon>
    </lineage>
</organism>
<feature type="domain" description="BioF2-like acetyltransferase" evidence="1">
    <location>
        <begin position="165"/>
        <end position="312"/>
    </location>
</feature>
<protein>
    <recommendedName>
        <fullName evidence="1">BioF2-like acetyltransferase domain-containing protein</fullName>
    </recommendedName>
</protein>
<evidence type="ECO:0000313" key="2">
    <source>
        <dbReference type="EMBL" id="GAA0920584.1"/>
    </source>
</evidence>
<dbReference type="RefSeq" id="WP_343938043.1">
    <property type="nucleotide sequence ID" value="NZ_BAAAHP010000006.1"/>
</dbReference>